<protein>
    <submittedName>
        <fullName evidence="5">VRR-NUC domain-containing protein</fullName>
    </submittedName>
</protein>
<evidence type="ECO:0000256" key="3">
    <source>
        <dbReference type="ARBA" id="ARBA00022801"/>
    </source>
</evidence>
<dbReference type="AlphaFoldDB" id="A0A930LB44"/>
<gene>
    <name evidence="5" type="ORF">HXO64_05415</name>
</gene>
<evidence type="ECO:0000256" key="2">
    <source>
        <dbReference type="ARBA" id="ARBA00022722"/>
    </source>
</evidence>
<dbReference type="InterPro" id="IPR014883">
    <property type="entry name" value="VRR_NUC"/>
</dbReference>
<accession>A0A930LB44</accession>
<comment type="cofactor">
    <cofactor evidence="1">
        <name>Mg(2+)</name>
        <dbReference type="ChEBI" id="CHEBI:18420"/>
    </cofactor>
</comment>
<dbReference type="SMART" id="SM00990">
    <property type="entry name" value="VRR_NUC"/>
    <property type="match status" value="1"/>
</dbReference>
<dbReference type="Gene3D" id="3.40.1350.10">
    <property type="match status" value="1"/>
</dbReference>
<name>A0A930LB44_9MICC</name>
<evidence type="ECO:0000313" key="6">
    <source>
        <dbReference type="Proteomes" id="UP000756427"/>
    </source>
</evidence>
<dbReference type="RefSeq" id="WP_368484096.1">
    <property type="nucleotide sequence ID" value="NZ_JABZXR010000020.1"/>
</dbReference>
<comment type="caution">
    <text evidence="5">The sequence shown here is derived from an EMBL/GenBank/DDBJ whole genome shotgun (WGS) entry which is preliminary data.</text>
</comment>
<evidence type="ECO:0000313" key="5">
    <source>
        <dbReference type="EMBL" id="MBF1663978.1"/>
    </source>
</evidence>
<keyword evidence="3" id="KW-0378">Hydrolase</keyword>
<evidence type="ECO:0000256" key="1">
    <source>
        <dbReference type="ARBA" id="ARBA00001946"/>
    </source>
</evidence>
<proteinExistence type="predicted"/>
<dbReference type="GO" id="GO:0016788">
    <property type="term" value="F:hydrolase activity, acting on ester bonds"/>
    <property type="evidence" value="ECO:0007669"/>
    <property type="project" value="InterPro"/>
</dbReference>
<dbReference type="EMBL" id="JABZXR010000020">
    <property type="protein sequence ID" value="MBF1663978.1"/>
    <property type="molecule type" value="Genomic_DNA"/>
</dbReference>
<sequence length="100" mass="11373">MLNARTMTEAQFQSAIITLATRLGWMHYHTHDSRRSPAGFPDLVLVHPIKRRTIFRELKTMKGRVSAAQVQWLDALASAGQDAGVWRPDMWTAIVKELSQ</sequence>
<dbReference type="InterPro" id="IPR011856">
    <property type="entry name" value="tRNA_endonuc-like_dom_sf"/>
</dbReference>
<reference evidence="5" key="1">
    <citation type="submission" date="2020-04" db="EMBL/GenBank/DDBJ databases">
        <title>Deep metagenomics examines the oral microbiome during advanced dental caries in children, revealing novel taxa and co-occurrences with host molecules.</title>
        <authorList>
            <person name="Baker J.L."/>
            <person name="Morton J.T."/>
            <person name="Dinis M."/>
            <person name="Alvarez R."/>
            <person name="Tran N.C."/>
            <person name="Knight R."/>
            <person name="Edlund A."/>
        </authorList>
    </citation>
    <scope>NUCLEOTIDE SEQUENCE</scope>
    <source>
        <strain evidence="5">JCVI_44_bin.2</strain>
    </source>
</reference>
<evidence type="ECO:0000259" key="4">
    <source>
        <dbReference type="SMART" id="SM00990"/>
    </source>
</evidence>
<keyword evidence="2" id="KW-0540">Nuclease</keyword>
<dbReference type="Pfam" id="PF08774">
    <property type="entry name" value="VRR_NUC"/>
    <property type="match status" value="1"/>
</dbReference>
<feature type="domain" description="VRR-NUC" evidence="4">
    <location>
        <begin position="7"/>
        <end position="90"/>
    </location>
</feature>
<dbReference type="Proteomes" id="UP000756427">
    <property type="component" value="Unassembled WGS sequence"/>
</dbReference>
<dbReference type="GO" id="GO:0003676">
    <property type="term" value="F:nucleic acid binding"/>
    <property type="evidence" value="ECO:0007669"/>
    <property type="project" value="InterPro"/>
</dbReference>
<organism evidence="5 6">
    <name type="scientific">Rothia mucilaginosa</name>
    <dbReference type="NCBI Taxonomy" id="43675"/>
    <lineage>
        <taxon>Bacteria</taxon>
        <taxon>Bacillati</taxon>
        <taxon>Actinomycetota</taxon>
        <taxon>Actinomycetes</taxon>
        <taxon>Micrococcales</taxon>
        <taxon>Micrococcaceae</taxon>
        <taxon>Rothia</taxon>
    </lineage>
</organism>
<dbReference type="GO" id="GO:0004518">
    <property type="term" value="F:nuclease activity"/>
    <property type="evidence" value="ECO:0007669"/>
    <property type="project" value="UniProtKB-KW"/>
</dbReference>